<feature type="compositionally biased region" description="Basic residues" evidence="1">
    <location>
        <begin position="23"/>
        <end position="33"/>
    </location>
</feature>
<dbReference type="AlphaFoldDB" id="A0A0A0KQU9"/>
<reference evidence="2 3" key="1">
    <citation type="journal article" date="2009" name="Nat. Genet.">
        <title>The genome of the cucumber, Cucumis sativus L.</title>
        <authorList>
            <person name="Huang S."/>
            <person name="Li R."/>
            <person name="Zhang Z."/>
            <person name="Li L."/>
            <person name="Gu X."/>
            <person name="Fan W."/>
            <person name="Lucas W.J."/>
            <person name="Wang X."/>
            <person name="Xie B."/>
            <person name="Ni P."/>
            <person name="Ren Y."/>
            <person name="Zhu H."/>
            <person name="Li J."/>
            <person name="Lin K."/>
            <person name="Jin W."/>
            <person name="Fei Z."/>
            <person name="Li G."/>
            <person name="Staub J."/>
            <person name="Kilian A."/>
            <person name="van der Vossen E.A."/>
            <person name="Wu Y."/>
            <person name="Guo J."/>
            <person name="He J."/>
            <person name="Jia Z."/>
            <person name="Ren Y."/>
            <person name="Tian G."/>
            <person name="Lu Y."/>
            <person name="Ruan J."/>
            <person name="Qian W."/>
            <person name="Wang M."/>
            <person name="Huang Q."/>
            <person name="Li B."/>
            <person name="Xuan Z."/>
            <person name="Cao J."/>
            <person name="Asan"/>
            <person name="Wu Z."/>
            <person name="Zhang J."/>
            <person name="Cai Q."/>
            <person name="Bai Y."/>
            <person name="Zhao B."/>
            <person name="Han Y."/>
            <person name="Li Y."/>
            <person name="Li X."/>
            <person name="Wang S."/>
            <person name="Shi Q."/>
            <person name="Liu S."/>
            <person name="Cho W.K."/>
            <person name="Kim J.Y."/>
            <person name="Xu Y."/>
            <person name="Heller-Uszynska K."/>
            <person name="Miao H."/>
            <person name="Cheng Z."/>
            <person name="Zhang S."/>
            <person name="Wu J."/>
            <person name="Yang Y."/>
            <person name="Kang H."/>
            <person name="Li M."/>
            <person name="Liang H."/>
            <person name="Ren X."/>
            <person name="Shi Z."/>
            <person name="Wen M."/>
            <person name="Jian M."/>
            <person name="Yang H."/>
            <person name="Zhang G."/>
            <person name="Yang Z."/>
            <person name="Chen R."/>
            <person name="Liu S."/>
            <person name="Li J."/>
            <person name="Ma L."/>
            <person name="Liu H."/>
            <person name="Zhou Y."/>
            <person name="Zhao J."/>
            <person name="Fang X."/>
            <person name="Li G."/>
            <person name="Fang L."/>
            <person name="Li Y."/>
            <person name="Liu D."/>
            <person name="Zheng H."/>
            <person name="Zhang Y."/>
            <person name="Qin N."/>
            <person name="Li Z."/>
            <person name="Yang G."/>
            <person name="Yang S."/>
            <person name="Bolund L."/>
            <person name="Kristiansen K."/>
            <person name="Zheng H."/>
            <person name="Li S."/>
            <person name="Zhang X."/>
            <person name="Yang H."/>
            <person name="Wang J."/>
            <person name="Sun R."/>
            <person name="Zhang B."/>
            <person name="Jiang S."/>
            <person name="Wang J."/>
            <person name="Du Y."/>
            <person name="Li S."/>
        </authorList>
    </citation>
    <scope>NUCLEOTIDE SEQUENCE [LARGE SCALE GENOMIC DNA]</scope>
    <source>
        <strain evidence="3">cv. 9930</strain>
    </source>
</reference>
<dbReference type="Gramene" id="KGN50797">
    <property type="protein sequence ID" value="KGN50797"/>
    <property type="gene ID" value="Csa_5G264300"/>
</dbReference>
<evidence type="ECO:0000313" key="3">
    <source>
        <dbReference type="Proteomes" id="UP000029981"/>
    </source>
</evidence>
<evidence type="ECO:0000256" key="1">
    <source>
        <dbReference type="SAM" id="MobiDB-lite"/>
    </source>
</evidence>
<evidence type="ECO:0000313" key="2">
    <source>
        <dbReference type="EMBL" id="KGN50797.1"/>
    </source>
</evidence>
<keyword evidence="3" id="KW-1185">Reference proteome</keyword>
<reference evidence="2 3" key="3">
    <citation type="journal article" date="2010" name="BMC Genomics">
        <title>Transcriptome sequencing and comparative analysis of cucumber flowers with different sex types.</title>
        <authorList>
            <person name="Guo S."/>
            <person name="Zheng Y."/>
            <person name="Joung J.G."/>
            <person name="Liu S."/>
            <person name="Zhang Z."/>
            <person name="Crasta O.R."/>
            <person name="Sobral B.W."/>
            <person name="Xu Y."/>
            <person name="Huang S."/>
            <person name="Fei Z."/>
        </authorList>
    </citation>
    <scope>NUCLEOTIDE SEQUENCE [LARGE SCALE GENOMIC DNA]</scope>
    <source>
        <strain evidence="3">cv. 9930</strain>
    </source>
</reference>
<gene>
    <name evidence="2" type="ORF">Csa_5G264300</name>
</gene>
<sequence length="140" mass="15352">MAPTLEKDVAEHKDESDNNKSDRHWKRPLKKAKTPAAKPVKVSLRPSALLEEIRRGKMKVGGKDIENLPSRGGAYPIVSSMKATSMHAPLKISEPPLGTSMKQAAEHPKPSLRLEISTILSGIAKIHADDLTPLEEYLNS</sequence>
<reference evidence="2 3" key="2">
    <citation type="journal article" date="2009" name="PLoS ONE">
        <title>An integrated genetic and cytogenetic map of the cucumber genome.</title>
        <authorList>
            <person name="Ren Y."/>
            <person name="Zhang Z."/>
            <person name="Liu J."/>
            <person name="Staub J.E."/>
            <person name="Han Y."/>
            <person name="Cheng Z."/>
            <person name="Li X."/>
            <person name="Lu J."/>
            <person name="Miao H."/>
            <person name="Kang H."/>
            <person name="Xie B."/>
            <person name="Gu X."/>
            <person name="Wang X."/>
            <person name="Du Y."/>
            <person name="Jin W."/>
            <person name="Huang S."/>
        </authorList>
    </citation>
    <scope>NUCLEOTIDE SEQUENCE [LARGE SCALE GENOMIC DNA]</scope>
    <source>
        <strain evidence="3">cv. 9930</strain>
    </source>
</reference>
<organism evidence="2 3">
    <name type="scientific">Cucumis sativus</name>
    <name type="common">Cucumber</name>
    <dbReference type="NCBI Taxonomy" id="3659"/>
    <lineage>
        <taxon>Eukaryota</taxon>
        <taxon>Viridiplantae</taxon>
        <taxon>Streptophyta</taxon>
        <taxon>Embryophyta</taxon>
        <taxon>Tracheophyta</taxon>
        <taxon>Spermatophyta</taxon>
        <taxon>Magnoliopsida</taxon>
        <taxon>eudicotyledons</taxon>
        <taxon>Gunneridae</taxon>
        <taxon>Pentapetalae</taxon>
        <taxon>rosids</taxon>
        <taxon>fabids</taxon>
        <taxon>Cucurbitales</taxon>
        <taxon>Cucurbitaceae</taxon>
        <taxon>Benincaseae</taxon>
        <taxon>Cucumis</taxon>
    </lineage>
</organism>
<dbReference type="EMBL" id="CM002926">
    <property type="protein sequence ID" value="KGN50797.1"/>
    <property type="molecule type" value="Genomic_DNA"/>
</dbReference>
<name>A0A0A0KQU9_CUCSA</name>
<feature type="region of interest" description="Disordered" evidence="1">
    <location>
        <begin position="1"/>
        <end position="43"/>
    </location>
</feature>
<protein>
    <submittedName>
        <fullName evidence="2">Uncharacterized protein</fullName>
    </submittedName>
</protein>
<feature type="compositionally biased region" description="Basic and acidic residues" evidence="1">
    <location>
        <begin position="1"/>
        <end position="22"/>
    </location>
</feature>
<dbReference type="Proteomes" id="UP000029981">
    <property type="component" value="Chromosome 5"/>
</dbReference>
<proteinExistence type="predicted"/>
<reference evidence="2 3" key="4">
    <citation type="journal article" date="2011" name="BMC Genomics">
        <title>RNA-Seq improves annotation of protein-coding genes in the cucumber genome.</title>
        <authorList>
            <person name="Li Z."/>
            <person name="Zhang Z."/>
            <person name="Yan P."/>
            <person name="Huang S."/>
            <person name="Fei Z."/>
            <person name="Lin K."/>
        </authorList>
    </citation>
    <scope>NUCLEOTIDE SEQUENCE [LARGE SCALE GENOMIC DNA]</scope>
    <source>
        <strain evidence="3">cv. 9930</strain>
    </source>
</reference>
<accession>A0A0A0KQU9</accession>